<feature type="domain" description="Glutamine amidotransferase type-2" evidence="2">
    <location>
        <begin position="110"/>
        <end position="176"/>
    </location>
</feature>
<gene>
    <name evidence="3" type="ORF">OSTQU699_LOCUS9773</name>
</gene>
<dbReference type="SUPFAM" id="SSF56235">
    <property type="entry name" value="N-terminal nucleophile aminohydrolases (Ntn hydrolases)"/>
    <property type="match status" value="1"/>
</dbReference>
<keyword evidence="4" id="KW-1185">Reference proteome</keyword>
<name>A0A8S1J9J2_9CHLO</name>
<proteinExistence type="predicted"/>
<evidence type="ECO:0000256" key="1">
    <source>
        <dbReference type="SAM" id="MobiDB-lite"/>
    </source>
</evidence>
<dbReference type="CDD" id="cd00352">
    <property type="entry name" value="Gn_AT_II"/>
    <property type="match status" value="1"/>
</dbReference>
<dbReference type="AlphaFoldDB" id="A0A8S1J9J2"/>
<dbReference type="Pfam" id="PF13537">
    <property type="entry name" value="GATase_7"/>
    <property type="match status" value="1"/>
</dbReference>
<dbReference type="InterPro" id="IPR017932">
    <property type="entry name" value="GATase_2_dom"/>
</dbReference>
<accession>A0A8S1J9J2</accession>
<dbReference type="Gene3D" id="3.60.20.10">
    <property type="entry name" value="Glutamine Phosphoribosylpyrophosphate, subunit 1, domain 1"/>
    <property type="match status" value="1"/>
</dbReference>
<comment type="caution">
    <text evidence="3">The sequence shown here is derived from an EMBL/GenBank/DDBJ whole genome shotgun (WGS) entry which is preliminary data.</text>
</comment>
<dbReference type="EMBL" id="CAJHUC010002813">
    <property type="protein sequence ID" value="CAD7704418.1"/>
    <property type="molecule type" value="Genomic_DNA"/>
</dbReference>
<protein>
    <recommendedName>
        <fullName evidence="2">Glutamine amidotransferase type-2 domain-containing protein</fullName>
    </recommendedName>
</protein>
<dbReference type="InterPro" id="IPR029055">
    <property type="entry name" value="Ntn_hydrolases_N"/>
</dbReference>
<sequence>MTVGSFLCLCPPKAIELGGSGRASRPDHRDRIRSALEGLDFGGRTKTVICMPGGGLAVEGAGCCPEVAVVGPLMAVLSGTIQNYAYLVRKYFVEEVGMGRGVSLEDLRQTTPIRDAALLCRLYQRLGTDMLAKLRGRFAFCLYDSSTVRVLAARDASGAVGLVQGTTSSGDLFVASGEILPPLTAKVAEIQPGMYKYGWRAPPRKYADRHELIESKAAAASHAASAALSGIFVRDCGASEALDSENMGRILTQSSSAGSAIPKFRTKAEVREWAADVTQEAIEAYEAMGAALCPLHIAGGAGGRRGGGEGVWAGTWCLGGKDMGQREGSTSGLDSGVTAGSSEESCGTGVDGVR</sequence>
<dbReference type="OrthoDB" id="2019121at2759"/>
<organism evidence="3 4">
    <name type="scientific">Ostreobium quekettii</name>
    <dbReference type="NCBI Taxonomy" id="121088"/>
    <lineage>
        <taxon>Eukaryota</taxon>
        <taxon>Viridiplantae</taxon>
        <taxon>Chlorophyta</taxon>
        <taxon>core chlorophytes</taxon>
        <taxon>Ulvophyceae</taxon>
        <taxon>TCBD clade</taxon>
        <taxon>Bryopsidales</taxon>
        <taxon>Ostreobineae</taxon>
        <taxon>Ostreobiaceae</taxon>
        <taxon>Ostreobium</taxon>
    </lineage>
</organism>
<reference evidence="3" key="1">
    <citation type="submission" date="2020-12" db="EMBL/GenBank/DDBJ databases">
        <authorList>
            <person name="Iha C."/>
        </authorList>
    </citation>
    <scope>NUCLEOTIDE SEQUENCE</scope>
</reference>
<feature type="region of interest" description="Disordered" evidence="1">
    <location>
        <begin position="325"/>
        <end position="354"/>
    </location>
</feature>
<evidence type="ECO:0000313" key="4">
    <source>
        <dbReference type="Proteomes" id="UP000708148"/>
    </source>
</evidence>
<feature type="compositionally biased region" description="Polar residues" evidence="1">
    <location>
        <begin position="327"/>
        <end position="345"/>
    </location>
</feature>
<evidence type="ECO:0000259" key="2">
    <source>
        <dbReference type="Pfam" id="PF13537"/>
    </source>
</evidence>
<evidence type="ECO:0000313" key="3">
    <source>
        <dbReference type="EMBL" id="CAD7704418.1"/>
    </source>
</evidence>
<dbReference type="Proteomes" id="UP000708148">
    <property type="component" value="Unassembled WGS sequence"/>
</dbReference>